<dbReference type="Proteomes" id="UP000001567">
    <property type="component" value="Chromosome"/>
</dbReference>
<dbReference type="AlphaFoldDB" id="A4WJ93"/>
<protein>
    <submittedName>
        <fullName evidence="2">Uncharacterized protein</fullName>
    </submittedName>
</protein>
<proteinExistence type="predicted"/>
<dbReference type="HOGENOM" id="CLU_2581551_0_0_2"/>
<evidence type="ECO:0000256" key="1">
    <source>
        <dbReference type="SAM" id="MobiDB-lite"/>
    </source>
</evidence>
<organism evidence="2 3">
    <name type="scientific">Pyrobaculum arsenaticum (strain DSM 13514 / JCM 11321 / PZ6)</name>
    <dbReference type="NCBI Taxonomy" id="340102"/>
    <lineage>
        <taxon>Archaea</taxon>
        <taxon>Thermoproteota</taxon>
        <taxon>Thermoprotei</taxon>
        <taxon>Thermoproteales</taxon>
        <taxon>Thermoproteaceae</taxon>
        <taxon>Pyrobaculum</taxon>
    </lineage>
</organism>
<name>A4WJ93_PYRAR</name>
<gene>
    <name evidence="2" type="ordered locus">Pars_0875</name>
</gene>
<sequence>MSTDQVDDCRHHGTGQRWSSGAGPGGYAGKWGSNIIVDAIPRGPRFWEPPPGRNPELGIGRRIARQTPLRREAVRKALWK</sequence>
<evidence type="ECO:0000313" key="3">
    <source>
        <dbReference type="Proteomes" id="UP000001567"/>
    </source>
</evidence>
<evidence type="ECO:0000313" key="2">
    <source>
        <dbReference type="EMBL" id="ABP50460.1"/>
    </source>
</evidence>
<reference evidence="2 3" key="1">
    <citation type="submission" date="2007-04" db="EMBL/GenBank/DDBJ databases">
        <title>Complete sequence of Pyrobaculum arsenaticum DSM 13514.</title>
        <authorList>
            <consortium name="US DOE Joint Genome Institute"/>
            <person name="Copeland A."/>
            <person name="Lucas S."/>
            <person name="Lapidus A."/>
            <person name="Barry K."/>
            <person name="Glavina del Rio T."/>
            <person name="Dalin E."/>
            <person name="Tice H."/>
            <person name="Pitluck S."/>
            <person name="Chain P."/>
            <person name="Malfatti S."/>
            <person name="Shin M."/>
            <person name="Vergez L."/>
            <person name="Schmutz J."/>
            <person name="Larimer F."/>
            <person name="Land M."/>
            <person name="Hauser L."/>
            <person name="Kyrpides N."/>
            <person name="Mikhailova N."/>
            <person name="Cozen A.E."/>
            <person name="Fitz-Gibbon S.T."/>
            <person name="House C.H."/>
            <person name="Saltikov C."/>
            <person name="Lowe T.M."/>
            <person name="Richardson P."/>
        </authorList>
    </citation>
    <scope>NUCLEOTIDE SEQUENCE [LARGE SCALE GENOMIC DNA]</scope>
    <source>
        <strain evidence="3">ATCC 700994 / DSM 13514 / JCM 11321 / PZ6</strain>
    </source>
</reference>
<accession>A4WJ93</accession>
<feature type="region of interest" description="Disordered" evidence="1">
    <location>
        <begin position="1"/>
        <end position="26"/>
    </location>
</feature>
<dbReference type="KEGG" id="pas:Pars_0875"/>
<dbReference type="EMBL" id="CP000660">
    <property type="protein sequence ID" value="ABP50460.1"/>
    <property type="molecule type" value="Genomic_DNA"/>
</dbReference>